<dbReference type="EMBL" id="KV454477">
    <property type="protein sequence ID" value="ODV62491.1"/>
    <property type="molecule type" value="Genomic_DNA"/>
</dbReference>
<dbReference type="RefSeq" id="XP_020048798.1">
    <property type="nucleotide sequence ID" value="XM_020192841.1"/>
</dbReference>
<dbReference type="InParanoid" id="A0A1D2VLL3"/>
<sequence length="153" mass="17973">MFSSLVARRSSSIAVLFVRNERFFSSFYRARYAKSVFNSDLNFNNNFGNNYMPNIVYLNKNNDFLPIDDINPIEFREELINTSADLGSSSSVEEDNKNTNQSDIYTQLPDDSQFITQHYNELKIFKSHLVKNYNKKFQDFKASELLKELIFFI</sequence>
<proteinExistence type="predicted"/>
<name>A0A1D2VLL3_9ASCO</name>
<dbReference type="Proteomes" id="UP000095038">
    <property type="component" value="Unassembled WGS sequence"/>
</dbReference>
<dbReference type="Pfam" id="PF17315">
    <property type="entry name" value="FMP23"/>
    <property type="match status" value="1"/>
</dbReference>
<dbReference type="GeneID" id="30966477"/>
<organism evidence="1 2">
    <name type="scientific">Ascoidea rubescens DSM 1968</name>
    <dbReference type="NCBI Taxonomy" id="1344418"/>
    <lineage>
        <taxon>Eukaryota</taxon>
        <taxon>Fungi</taxon>
        <taxon>Dikarya</taxon>
        <taxon>Ascomycota</taxon>
        <taxon>Saccharomycotina</taxon>
        <taxon>Saccharomycetes</taxon>
        <taxon>Ascoideaceae</taxon>
        <taxon>Ascoidea</taxon>
    </lineage>
</organism>
<keyword evidence="2" id="KW-1185">Reference proteome</keyword>
<accession>A0A1D2VLL3</accession>
<feature type="non-terminal residue" evidence="1">
    <location>
        <position position="153"/>
    </location>
</feature>
<reference evidence="2" key="1">
    <citation type="submission" date="2016-05" db="EMBL/GenBank/DDBJ databases">
        <title>Comparative genomics of biotechnologically important yeasts.</title>
        <authorList>
            <consortium name="DOE Joint Genome Institute"/>
            <person name="Riley R."/>
            <person name="Haridas S."/>
            <person name="Wolfe K.H."/>
            <person name="Lopes M.R."/>
            <person name="Hittinger C.T."/>
            <person name="Goker M."/>
            <person name="Salamov A."/>
            <person name="Wisecaver J."/>
            <person name="Long T.M."/>
            <person name="Aerts A.L."/>
            <person name="Barry K."/>
            <person name="Choi C."/>
            <person name="Clum A."/>
            <person name="Coughlan A.Y."/>
            <person name="Deshpande S."/>
            <person name="Douglass A.P."/>
            <person name="Hanson S.J."/>
            <person name="Klenk H.-P."/>
            <person name="Labutti K."/>
            <person name="Lapidus A."/>
            <person name="Lindquist E."/>
            <person name="Lipzen A."/>
            <person name="Meier-Kolthoff J.P."/>
            <person name="Ohm R.A."/>
            <person name="Otillar R.P."/>
            <person name="Pangilinan J."/>
            <person name="Peng Y."/>
            <person name="Rokas A."/>
            <person name="Rosa C.A."/>
            <person name="Scheuner C."/>
            <person name="Sibirny A.A."/>
            <person name="Slot J.C."/>
            <person name="Stielow J.B."/>
            <person name="Sun H."/>
            <person name="Kurtzman C.P."/>
            <person name="Blackwell M."/>
            <person name="Grigoriev I.V."/>
            <person name="Jeffries T.W."/>
        </authorList>
    </citation>
    <scope>NUCLEOTIDE SEQUENCE [LARGE SCALE GENOMIC DNA]</scope>
    <source>
        <strain evidence="2">DSM 1968</strain>
    </source>
</reference>
<evidence type="ECO:0000313" key="1">
    <source>
        <dbReference type="EMBL" id="ODV62491.1"/>
    </source>
</evidence>
<dbReference type="InterPro" id="IPR035283">
    <property type="entry name" value="Fmp23"/>
</dbReference>
<dbReference type="OrthoDB" id="4029988at2759"/>
<evidence type="ECO:0000313" key="2">
    <source>
        <dbReference type="Proteomes" id="UP000095038"/>
    </source>
</evidence>
<dbReference type="AlphaFoldDB" id="A0A1D2VLL3"/>
<gene>
    <name evidence="1" type="ORF">ASCRUDRAFT_74857</name>
</gene>
<protein>
    <submittedName>
        <fullName evidence="1">Uncharacterized protein</fullName>
    </submittedName>
</protein>